<sequence>MFPTDEERELLNLKEFQYNSIDSVPKNLVEEDDDFEVPSPKIPFMIEASTYSKLPKPSSSKAKRFHETGFGTTSSNLEKRLKNIYLEQLQLGKKLGLLKEDLASRHDALRRDMSEKYSVIMGVLAGIQEKIGCGDIPIRSVQNINENDQIFGNHVESIVEKSTERNNVGVQPEIEVSKGSKDCNSEKDEKDDQDPICASATHTICKDDEDDKFQKIGAGTKDYVCDTTTV</sequence>
<feature type="non-terminal residue" evidence="2">
    <location>
        <position position="230"/>
    </location>
</feature>
<proteinExistence type="predicted"/>
<name>A0A2P5E8R8_TREOI</name>
<protein>
    <submittedName>
        <fullName evidence="2">Uncharacterized protein</fullName>
    </submittedName>
</protein>
<evidence type="ECO:0000313" key="2">
    <source>
        <dbReference type="EMBL" id="PON81942.1"/>
    </source>
</evidence>
<evidence type="ECO:0000256" key="1">
    <source>
        <dbReference type="SAM" id="MobiDB-lite"/>
    </source>
</evidence>
<accession>A0A2P5E8R8</accession>
<gene>
    <name evidence="2" type="ORF">TorRG33x02_222650</name>
</gene>
<feature type="compositionally biased region" description="Basic and acidic residues" evidence="1">
    <location>
        <begin position="177"/>
        <end position="190"/>
    </location>
</feature>
<dbReference type="EMBL" id="JXTC01000205">
    <property type="protein sequence ID" value="PON81942.1"/>
    <property type="molecule type" value="Genomic_DNA"/>
</dbReference>
<organism evidence="2 3">
    <name type="scientific">Trema orientale</name>
    <name type="common">Charcoal tree</name>
    <name type="synonym">Celtis orientalis</name>
    <dbReference type="NCBI Taxonomy" id="63057"/>
    <lineage>
        <taxon>Eukaryota</taxon>
        <taxon>Viridiplantae</taxon>
        <taxon>Streptophyta</taxon>
        <taxon>Embryophyta</taxon>
        <taxon>Tracheophyta</taxon>
        <taxon>Spermatophyta</taxon>
        <taxon>Magnoliopsida</taxon>
        <taxon>eudicotyledons</taxon>
        <taxon>Gunneridae</taxon>
        <taxon>Pentapetalae</taxon>
        <taxon>rosids</taxon>
        <taxon>fabids</taxon>
        <taxon>Rosales</taxon>
        <taxon>Cannabaceae</taxon>
        <taxon>Trema</taxon>
    </lineage>
</organism>
<dbReference type="Proteomes" id="UP000237000">
    <property type="component" value="Unassembled WGS sequence"/>
</dbReference>
<comment type="caution">
    <text evidence="2">The sequence shown here is derived from an EMBL/GenBank/DDBJ whole genome shotgun (WGS) entry which is preliminary data.</text>
</comment>
<reference evidence="3" key="1">
    <citation type="submission" date="2016-06" db="EMBL/GenBank/DDBJ databases">
        <title>Parallel loss of symbiosis genes in relatives of nitrogen-fixing non-legume Parasponia.</title>
        <authorList>
            <person name="Van Velzen R."/>
            <person name="Holmer R."/>
            <person name="Bu F."/>
            <person name="Rutten L."/>
            <person name="Van Zeijl A."/>
            <person name="Liu W."/>
            <person name="Santuari L."/>
            <person name="Cao Q."/>
            <person name="Sharma T."/>
            <person name="Shen D."/>
            <person name="Roswanjaya Y."/>
            <person name="Wardhani T."/>
            <person name="Kalhor M.S."/>
            <person name="Jansen J."/>
            <person name="Van den Hoogen J."/>
            <person name="Gungor B."/>
            <person name="Hartog M."/>
            <person name="Hontelez J."/>
            <person name="Verver J."/>
            <person name="Yang W.-C."/>
            <person name="Schijlen E."/>
            <person name="Repin R."/>
            <person name="Schilthuizen M."/>
            <person name="Schranz E."/>
            <person name="Heidstra R."/>
            <person name="Miyata K."/>
            <person name="Fedorova E."/>
            <person name="Kohlen W."/>
            <person name="Bisseling T."/>
            <person name="Smit S."/>
            <person name="Geurts R."/>
        </authorList>
    </citation>
    <scope>NUCLEOTIDE SEQUENCE [LARGE SCALE GENOMIC DNA]</scope>
    <source>
        <strain evidence="3">cv. RG33-2</strain>
    </source>
</reference>
<dbReference type="OrthoDB" id="10524046at2759"/>
<dbReference type="AlphaFoldDB" id="A0A2P5E8R8"/>
<keyword evidence="3" id="KW-1185">Reference proteome</keyword>
<feature type="region of interest" description="Disordered" evidence="1">
    <location>
        <begin position="177"/>
        <end position="196"/>
    </location>
</feature>
<dbReference type="InParanoid" id="A0A2P5E8R8"/>
<evidence type="ECO:0000313" key="3">
    <source>
        <dbReference type="Proteomes" id="UP000237000"/>
    </source>
</evidence>